<dbReference type="GO" id="GO:0031175">
    <property type="term" value="P:neuron projection development"/>
    <property type="evidence" value="ECO:0007669"/>
    <property type="project" value="TreeGrafter"/>
</dbReference>
<dbReference type="GO" id="GO:0030425">
    <property type="term" value="C:dendrite"/>
    <property type="evidence" value="ECO:0007669"/>
    <property type="project" value="TreeGrafter"/>
</dbReference>
<proteinExistence type="predicted"/>
<evidence type="ECO:0000313" key="15">
    <source>
        <dbReference type="Proteomes" id="UP000539032"/>
    </source>
</evidence>
<name>A0A7L4HNG3_SCOUM</name>
<dbReference type="GO" id="GO:0007015">
    <property type="term" value="P:actin filament organization"/>
    <property type="evidence" value="ECO:0007669"/>
    <property type="project" value="TreeGrafter"/>
</dbReference>
<dbReference type="InterPro" id="IPR040645">
    <property type="entry name" value="Neurabin-1/2_PDZ"/>
</dbReference>
<evidence type="ECO:0000256" key="7">
    <source>
        <dbReference type="ARBA" id="ARBA00023018"/>
    </source>
</evidence>
<keyword evidence="7" id="KW-0770">Synapse</keyword>
<dbReference type="CDD" id="cd06790">
    <property type="entry name" value="PDZ_neurabin-like"/>
    <property type="match status" value="1"/>
</dbReference>
<dbReference type="Gene3D" id="2.30.42.10">
    <property type="match status" value="1"/>
</dbReference>
<evidence type="ECO:0000256" key="5">
    <source>
        <dbReference type="ARBA" id="ARBA00022782"/>
    </source>
</evidence>
<dbReference type="EMBL" id="VZTL01018099">
    <property type="protein sequence ID" value="NXX54727.1"/>
    <property type="molecule type" value="Genomic_DNA"/>
</dbReference>
<feature type="compositionally biased region" description="Polar residues" evidence="12">
    <location>
        <begin position="283"/>
        <end position="301"/>
    </location>
</feature>
<comment type="caution">
    <text evidence="14">The sequence shown here is derived from an EMBL/GenBank/DDBJ whole genome shotgun (WGS) entry which is preliminary data.</text>
</comment>
<keyword evidence="6" id="KW-0524">Neurogenesis</keyword>
<dbReference type="SMART" id="SM00228">
    <property type="entry name" value="PDZ"/>
    <property type="match status" value="1"/>
</dbReference>
<keyword evidence="8" id="KW-0175">Coiled coil</keyword>
<keyword evidence="3" id="KW-0963">Cytoplasm</keyword>
<feature type="region of interest" description="Disordered" evidence="12">
    <location>
        <begin position="270"/>
        <end position="308"/>
    </location>
</feature>
<feature type="non-terminal residue" evidence="14">
    <location>
        <position position="752"/>
    </location>
</feature>
<dbReference type="PANTHER" id="PTHR16154">
    <property type="entry name" value="NEURABIN"/>
    <property type="match status" value="1"/>
</dbReference>
<dbReference type="Pfam" id="PF00595">
    <property type="entry name" value="PDZ"/>
    <property type="match status" value="1"/>
</dbReference>
<feature type="non-terminal residue" evidence="14">
    <location>
        <position position="1"/>
    </location>
</feature>
<sequence>MMKTEGKGERTLRSASPHRNAYKSDFHAIKCSFDGINNPENASNKTGLHQKLSTSSNGGGNDPHSRGRAATYGNRVHKIKNMFLQMGGSSSTPSCESSPPAETKLISRATAAEYGPSPGSPSFLIVQKNNLLNTSTSPCSSPVDSLSVPSAADKVIRSNDETDLDKVALAEKFSETRKLFERNIKQRSSADRYSPSKCERSEDKRRHGSASDCSNVVDHFSFNTEVSLPVALEKVENQGNEELKQQHPNSGSKSSFLNAGPISRRLESFLGDSDTDESKEISKNYSTPNQDPLRSHQSLHSTAVAEGCPEKAVSTKVPVILGDEPSEALGKDKREQLVLERSLWDTGSMPGQEAQRRSDSVLSWVSPMEGTCAELVAQNETSGHEKEDLEKDHVVQEDQVLRCQVQEEKRSDYSLEVVEEFTEGSKTSWEEERDGMSAKDGPVTRVQDVLEQERDTEEEQAVEKQSENFSAFGIENAAFDDDRDIEPENQGPEGKGILEEEEEEYMYDSEYEEFPGLSEEEDPEPDRKVKFSTAPIKVFSTYSNEDYDRRNEEVDPVAASAEYELEKRVEKMEVFPVEIEKGDSGLGISIIGMGVGADQGLEKLGIFVKTITDGGAAQRDGRIYLFCRIQVNDQIVEVDGISLVGVTQFFAATVLKNTKGTVRFLIGREKPGTQSEVARLISETLEQERCLYEQHYVHDDTEQDDDYDDDDDTYESHLHGKSVEVFDLPENEDICLPLDMDSAQSLLKFKEV</sequence>
<organism evidence="14 15">
    <name type="scientific">Scopus umbretta</name>
    <name type="common">Hammerkop</name>
    <dbReference type="NCBI Taxonomy" id="33581"/>
    <lineage>
        <taxon>Eukaryota</taxon>
        <taxon>Metazoa</taxon>
        <taxon>Chordata</taxon>
        <taxon>Craniata</taxon>
        <taxon>Vertebrata</taxon>
        <taxon>Euteleostomi</taxon>
        <taxon>Archelosauria</taxon>
        <taxon>Archosauria</taxon>
        <taxon>Dinosauria</taxon>
        <taxon>Saurischia</taxon>
        <taxon>Theropoda</taxon>
        <taxon>Coelurosauria</taxon>
        <taxon>Aves</taxon>
        <taxon>Neognathae</taxon>
        <taxon>Neoaves</taxon>
        <taxon>Aequornithes</taxon>
        <taxon>Pelecaniformes</taxon>
        <taxon>Scopidae</taxon>
        <taxon>Scopus</taxon>
    </lineage>
</organism>
<evidence type="ECO:0000259" key="13">
    <source>
        <dbReference type="PROSITE" id="PS50106"/>
    </source>
</evidence>
<dbReference type="GO" id="GO:0051015">
    <property type="term" value="F:actin filament binding"/>
    <property type="evidence" value="ECO:0007669"/>
    <property type="project" value="TreeGrafter"/>
</dbReference>
<evidence type="ECO:0000256" key="3">
    <source>
        <dbReference type="ARBA" id="ARBA00022490"/>
    </source>
</evidence>
<dbReference type="FunFam" id="2.30.42.10:FF:000010">
    <property type="entry name" value="Neurabin-1 isoform 1"/>
    <property type="match status" value="1"/>
</dbReference>
<evidence type="ECO:0000256" key="11">
    <source>
        <dbReference type="ARBA" id="ARBA00034103"/>
    </source>
</evidence>
<comment type="subcellular location">
    <subcellularLocation>
        <location evidence="1">Cytoplasm</location>
        <location evidence="1">Cytoskeleton</location>
    </subcellularLocation>
    <subcellularLocation>
        <location evidence="11">Synapse</location>
    </subcellularLocation>
</comment>
<dbReference type="Proteomes" id="UP000539032">
    <property type="component" value="Unassembled WGS sequence"/>
</dbReference>
<evidence type="ECO:0000256" key="12">
    <source>
        <dbReference type="SAM" id="MobiDB-lite"/>
    </source>
</evidence>
<dbReference type="OrthoDB" id="9085712at2759"/>
<feature type="compositionally biased region" description="Basic and acidic residues" evidence="12">
    <location>
        <begin position="428"/>
        <end position="437"/>
    </location>
</feature>
<gene>
    <name evidence="14" type="primary">Ppp1r9a_0</name>
    <name evidence="14" type="ORF">SCOUMB_R04982</name>
</gene>
<evidence type="ECO:0000256" key="10">
    <source>
        <dbReference type="ARBA" id="ARBA00023212"/>
    </source>
</evidence>
<dbReference type="SUPFAM" id="SSF50156">
    <property type="entry name" value="PDZ domain-like"/>
    <property type="match status" value="1"/>
</dbReference>
<evidence type="ECO:0000256" key="6">
    <source>
        <dbReference type="ARBA" id="ARBA00022902"/>
    </source>
</evidence>
<keyword evidence="2" id="KW-0217">Developmental protein</keyword>
<evidence type="ECO:0000256" key="9">
    <source>
        <dbReference type="ARBA" id="ARBA00023203"/>
    </source>
</evidence>
<feature type="domain" description="PDZ" evidence="13">
    <location>
        <begin position="576"/>
        <end position="670"/>
    </location>
</feature>
<feature type="region of interest" description="Disordered" evidence="12">
    <location>
        <begin position="422"/>
        <end position="445"/>
    </location>
</feature>
<dbReference type="PANTHER" id="PTHR16154:SF26">
    <property type="entry name" value="PROTEIN PHOSPHATASE 1 REGULATORY SUBUNIT 9 LIKE"/>
    <property type="match status" value="1"/>
</dbReference>
<evidence type="ECO:0000256" key="8">
    <source>
        <dbReference type="ARBA" id="ARBA00023054"/>
    </source>
</evidence>
<feature type="compositionally biased region" description="Polar residues" evidence="12">
    <location>
        <begin position="41"/>
        <end position="56"/>
    </location>
</feature>
<accession>A0A7L4HNG3</accession>
<dbReference type="GO" id="GO:0005737">
    <property type="term" value="C:cytoplasm"/>
    <property type="evidence" value="ECO:0007669"/>
    <property type="project" value="TreeGrafter"/>
</dbReference>
<evidence type="ECO:0000256" key="4">
    <source>
        <dbReference type="ARBA" id="ARBA00022553"/>
    </source>
</evidence>
<keyword evidence="10" id="KW-0206">Cytoskeleton</keyword>
<dbReference type="InterPro" id="IPR036034">
    <property type="entry name" value="PDZ_sf"/>
</dbReference>
<protein>
    <submittedName>
        <fullName evidence="14">NEB1 protein</fullName>
    </submittedName>
</protein>
<feature type="region of interest" description="Disordered" evidence="12">
    <location>
        <begin position="41"/>
        <end position="69"/>
    </location>
</feature>
<evidence type="ECO:0000256" key="2">
    <source>
        <dbReference type="ARBA" id="ARBA00022473"/>
    </source>
</evidence>
<keyword evidence="15" id="KW-1185">Reference proteome</keyword>
<evidence type="ECO:0000256" key="1">
    <source>
        <dbReference type="ARBA" id="ARBA00004245"/>
    </source>
</evidence>
<evidence type="ECO:0000313" key="14">
    <source>
        <dbReference type="EMBL" id="NXX54727.1"/>
    </source>
</evidence>
<keyword evidence="5" id="KW-0221">Differentiation</keyword>
<keyword evidence="4" id="KW-0597">Phosphoprotein</keyword>
<dbReference type="GO" id="GO:0014069">
    <property type="term" value="C:postsynaptic density"/>
    <property type="evidence" value="ECO:0007669"/>
    <property type="project" value="TreeGrafter"/>
</dbReference>
<dbReference type="AlphaFoldDB" id="A0A7L4HNG3"/>
<dbReference type="InterPro" id="IPR001478">
    <property type="entry name" value="PDZ"/>
</dbReference>
<feature type="region of interest" description="Disordered" evidence="12">
    <location>
        <begin position="186"/>
        <end position="214"/>
    </location>
</feature>
<dbReference type="GO" id="GO:0015629">
    <property type="term" value="C:actin cytoskeleton"/>
    <property type="evidence" value="ECO:0007669"/>
    <property type="project" value="TreeGrafter"/>
</dbReference>
<dbReference type="GO" id="GO:0019722">
    <property type="term" value="P:calcium-mediated signaling"/>
    <property type="evidence" value="ECO:0007669"/>
    <property type="project" value="TreeGrafter"/>
</dbReference>
<feature type="region of interest" description="Disordered" evidence="12">
    <location>
        <begin position="506"/>
        <end position="530"/>
    </location>
</feature>
<keyword evidence="9" id="KW-0009">Actin-binding</keyword>
<dbReference type="PROSITE" id="PS50106">
    <property type="entry name" value="PDZ"/>
    <property type="match status" value="1"/>
</dbReference>
<reference evidence="14 15" key="1">
    <citation type="submission" date="2020-02" db="EMBL/GenBank/DDBJ databases">
        <title>Bird 10,000 Genomes (B10K) Project - Family phase.</title>
        <authorList>
            <person name="Zhang G."/>
        </authorList>
    </citation>
    <scope>NUCLEOTIDE SEQUENCE [LARGE SCALE GENOMIC DNA]</scope>
    <source>
        <strain evidence="14">B10K-DU-002-70</strain>
        <tissue evidence="14">Muscle</tissue>
    </source>
</reference>
<dbReference type="InterPro" id="IPR043446">
    <property type="entry name" value="Neurabin-like"/>
</dbReference>
<dbReference type="Pfam" id="PF17817">
    <property type="entry name" value="PDZ_5"/>
    <property type="match status" value="1"/>
</dbReference>
<feature type="compositionally biased region" description="Acidic residues" evidence="12">
    <location>
        <begin position="506"/>
        <end position="524"/>
    </location>
</feature>